<keyword evidence="2" id="KW-0472">Membrane</keyword>
<keyword evidence="2" id="KW-1133">Transmembrane helix</keyword>
<evidence type="ECO:0000313" key="3">
    <source>
        <dbReference type="EMBL" id="MBB3326334.1"/>
    </source>
</evidence>
<evidence type="ECO:0000313" key="4">
    <source>
        <dbReference type="Proteomes" id="UP000565572"/>
    </source>
</evidence>
<keyword evidence="4" id="KW-1185">Reference proteome</keyword>
<sequence length="407" mass="43570">MADRRQNGQWRRSSLQLVLRAAALALGVVVLVLGLTAAAPFALRERAANGQVSDTAAALPGQAQRATESLRKLGYSCSDVVSTANSTTRSCSRVNYLPASWVRMVLDTSTGSIRLAVATTDDEQRAARTYRQAVSALAPVIALPQKEQDKAVAAAGATADSITDLGWGTLTIKTVTPSSADESGATLRAAGSATVGLGASRTTLDVPVDALSDSAQAQGYTCDTPQVQTIRSCEKVDGNYYEELSFQGTDRYTTEVYLSVTSTYHRQTRSQWIRAMDQVMSWIDTDQTRAVRVWLAASQDAPGAYGYVGGLPISFVVRTDTRRRRSASSEPTAPPQSRTYPVATSDQLPRIDRADGLSCGARMPTVVRSTQADRRAERASRPSCGAAQDDPRAEHARRPFCGSSPSP</sequence>
<name>A0A7W5JU25_9ACTN</name>
<dbReference type="Proteomes" id="UP000565572">
    <property type="component" value="Unassembled WGS sequence"/>
</dbReference>
<dbReference type="AlphaFoldDB" id="A0A7W5JU25"/>
<evidence type="ECO:0000256" key="1">
    <source>
        <dbReference type="SAM" id="MobiDB-lite"/>
    </source>
</evidence>
<feature type="transmembrane region" description="Helical" evidence="2">
    <location>
        <begin position="21"/>
        <end position="43"/>
    </location>
</feature>
<reference evidence="3 4" key="1">
    <citation type="submission" date="2020-08" db="EMBL/GenBank/DDBJ databases">
        <title>Sequencing the genomes of 1000 actinobacteria strains.</title>
        <authorList>
            <person name="Klenk H.-P."/>
        </authorList>
    </citation>
    <scope>NUCLEOTIDE SEQUENCE [LARGE SCALE GENOMIC DNA]</scope>
    <source>
        <strain evidence="3 4">DSM 11053</strain>
    </source>
</reference>
<keyword evidence="2" id="KW-0812">Transmembrane</keyword>
<proteinExistence type="predicted"/>
<feature type="region of interest" description="Disordered" evidence="1">
    <location>
        <begin position="322"/>
        <end position="407"/>
    </location>
</feature>
<feature type="compositionally biased region" description="Polar residues" evidence="1">
    <location>
        <begin position="328"/>
        <end position="347"/>
    </location>
</feature>
<accession>A0A7W5JU25</accession>
<evidence type="ECO:0000256" key="2">
    <source>
        <dbReference type="SAM" id="Phobius"/>
    </source>
</evidence>
<dbReference type="EMBL" id="JACHZG010000001">
    <property type="protein sequence ID" value="MBB3326334.1"/>
    <property type="molecule type" value="Genomic_DNA"/>
</dbReference>
<protein>
    <submittedName>
        <fullName evidence="3">Uncharacterized protein</fullName>
    </submittedName>
</protein>
<gene>
    <name evidence="3" type="ORF">FHX39_001278</name>
</gene>
<dbReference type="RefSeq" id="WP_183337298.1">
    <property type="nucleotide sequence ID" value="NZ_JACHZG010000001.1"/>
</dbReference>
<comment type="caution">
    <text evidence="3">The sequence shown here is derived from an EMBL/GenBank/DDBJ whole genome shotgun (WGS) entry which is preliminary data.</text>
</comment>
<feature type="compositionally biased region" description="Basic and acidic residues" evidence="1">
    <location>
        <begin position="371"/>
        <end position="380"/>
    </location>
</feature>
<organism evidence="3 4">
    <name type="scientific">Microlunatus antarcticus</name>
    <dbReference type="NCBI Taxonomy" id="53388"/>
    <lineage>
        <taxon>Bacteria</taxon>
        <taxon>Bacillati</taxon>
        <taxon>Actinomycetota</taxon>
        <taxon>Actinomycetes</taxon>
        <taxon>Propionibacteriales</taxon>
        <taxon>Propionibacteriaceae</taxon>
        <taxon>Microlunatus</taxon>
    </lineage>
</organism>